<dbReference type="OrthoDB" id="3432781at2759"/>
<dbReference type="GeneID" id="19460053"/>
<feature type="region of interest" description="Disordered" evidence="1">
    <location>
        <begin position="281"/>
        <end position="311"/>
    </location>
</feature>
<dbReference type="EMBL" id="KE145367">
    <property type="protein sequence ID" value="EPE29835.1"/>
    <property type="molecule type" value="Genomic_DNA"/>
</dbReference>
<reference evidence="2 3" key="1">
    <citation type="journal article" date="2013" name="BMC Genomics">
        <title>Genomics-driven discovery of the pneumocandin biosynthetic gene cluster in the fungus Glarea lozoyensis.</title>
        <authorList>
            <person name="Chen L."/>
            <person name="Yue Q."/>
            <person name="Zhang X."/>
            <person name="Xiang M."/>
            <person name="Wang C."/>
            <person name="Li S."/>
            <person name="Che Y."/>
            <person name="Ortiz-Lopez F.J."/>
            <person name="Bills G.F."/>
            <person name="Liu X."/>
            <person name="An Z."/>
        </authorList>
    </citation>
    <scope>NUCLEOTIDE SEQUENCE [LARGE SCALE GENOMIC DNA]</scope>
    <source>
        <strain evidence="3">ATCC 20868 / MF5171</strain>
    </source>
</reference>
<dbReference type="KEGG" id="glz:GLAREA_00995"/>
<dbReference type="OMA" id="LACFDEM"/>
<feature type="compositionally biased region" description="Basic residues" evidence="1">
    <location>
        <begin position="298"/>
        <end position="311"/>
    </location>
</feature>
<evidence type="ECO:0000256" key="1">
    <source>
        <dbReference type="SAM" id="MobiDB-lite"/>
    </source>
</evidence>
<dbReference type="AlphaFoldDB" id="S3CW41"/>
<organism evidence="2 3">
    <name type="scientific">Glarea lozoyensis (strain ATCC 20868 / MF5171)</name>
    <dbReference type="NCBI Taxonomy" id="1116229"/>
    <lineage>
        <taxon>Eukaryota</taxon>
        <taxon>Fungi</taxon>
        <taxon>Dikarya</taxon>
        <taxon>Ascomycota</taxon>
        <taxon>Pezizomycotina</taxon>
        <taxon>Leotiomycetes</taxon>
        <taxon>Helotiales</taxon>
        <taxon>Helotiaceae</taxon>
        <taxon>Glarea</taxon>
    </lineage>
</organism>
<dbReference type="Pfam" id="PF13095">
    <property type="entry name" value="FTA2"/>
    <property type="match status" value="1"/>
</dbReference>
<dbReference type="eggNOG" id="ENOG502T2GP">
    <property type="taxonomic scope" value="Eukaryota"/>
</dbReference>
<name>S3CW41_GLAL2</name>
<keyword evidence="3" id="KW-1185">Reference proteome</keyword>
<proteinExistence type="predicted"/>
<dbReference type="InterPro" id="IPR025213">
    <property type="entry name" value="Sim4_Fta2"/>
</dbReference>
<dbReference type="Proteomes" id="UP000016922">
    <property type="component" value="Unassembled WGS sequence"/>
</dbReference>
<gene>
    <name evidence="2" type="ORF">GLAREA_00995</name>
</gene>
<protein>
    <submittedName>
        <fullName evidence="2">Uncharacterized protein</fullName>
    </submittedName>
</protein>
<dbReference type="HOGENOM" id="CLU_042091_1_0_1"/>
<evidence type="ECO:0000313" key="3">
    <source>
        <dbReference type="Proteomes" id="UP000016922"/>
    </source>
</evidence>
<evidence type="ECO:0000313" key="2">
    <source>
        <dbReference type="EMBL" id="EPE29835.1"/>
    </source>
</evidence>
<dbReference type="RefSeq" id="XP_008083944.1">
    <property type="nucleotide sequence ID" value="XM_008085753.1"/>
</dbReference>
<accession>S3CW41</accession>
<sequence>MVGRDLPPCTGPKLGPFVIEGQDQDIIFKKHLGSAVHSHVFEVIINGSTYALKMFKFLDPRILHPYTGSELAPINLKTIAHHKDPFYSECRAFGRLKETGREDLAVHCYGYIITNSKHEEDVCRQFRISNWDRSEQDEGKPVRAIVKELVRSEQMYVPKMVPRMMRELRDLNGLGIQVWDVKDDMYLGGVLIDLSQARTVPHIQLDLEAGIWKRDRILGEGNYDYECFDAYIIDEWNDHHDEHIWDRFEPNSTFRSRLRSSAKGPPKQTNLPFAALYDWKRESRKRKAKPEVANPTTKARRIVKTKRRKKS</sequence>